<keyword evidence="4" id="KW-1185">Reference proteome</keyword>
<dbReference type="eggNOG" id="KOG1502">
    <property type="taxonomic scope" value="Eukaryota"/>
</dbReference>
<dbReference type="PANTHER" id="PTHR10366">
    <property type="entry name" value="NAD DEPENDENT EPIMERASE/DEHYDRATASE"/>
    <property type="match status" value="1"/>
</dbReference>
<dbReference type="Gene3D" id="3.40.50.720">
    <property type="entry name" value="NAD(P)-binding Rossmann-like Domain"/>
    <property type="match status" value="1"/>
</dbReference>
<evidence type="ECO:0008006" key="5">
    <source>
        <dbReference type="Google" id="ProtNLM"/>
    </source>
</evidence>
<organism evidence="3 4">
    <name type="scientific">Brassica oleracea var. oleracea</name>
    <dbReference type="NCBI Taxonomy" id="109376"/>
    <lineage>
        <taxon>Eukaryota</taxon>
        <taxon>Viridiplantae</taxon>
        <taxon>Streptophyta</taxon>
        <taxon>Embryophyta</taxon>
        <taxon>Tracheophyta</taxon>
        <taxon>Spermatophyta</taxon>
        <taxon>Magnoliopsida</taxon>
        <taxon>eudicotyledons</taxon>
        <taxon>Gunneridae</taxon>
        <taxon>Pentapetalae</taxon>
        <taxon>rosids</taxon>
        <taxon>malvids</taxon>
        <taxon>Brassicales</taxon>
        <taxon>Brassicaceae</taxon>
        <taxon>Brassiceae</taxon>
        <taxon>Brassica</taxon>
    </lineage>
</organism>
<evidence type="ECO:0000256" key="2">
    <source>
        <dbReference type="ARBA" id="ARBA00023002"/>
    </source>
</evidence>
<evidence type="ECO:0000313" key="3">
    <source>
        <dbReference type="EnsemblPlants" id="Bo6g049590.1"/>
    </source>
</evidence>
<sequence length="406" mass="48131">MVAKEFSTPHHHSITMSKILSGKGTINVPSTCLKTPSVKRVVLTSSIASVAFNGMPRTPETIVDETWFADPEYCRAAKLWYVLSKTLAENAAWKFAKENDLQLVWINAEMVIGPLLQPTLNTSAAAVLLLIKGKEKRFSIGLMQSCIPSGRTRAHCLHTAAIFPNLLNETIFAKLPLSQGFNLPPLGRYITMYFTKYVTEYFTKYVTEYFTKYVTEYFTKYVTEYFTKYVTEYFTKYVTEYFTKYVTEYFTKYVTEYFTKYVTEYFTKYVTEYFTKYVTEYFTKYVTEYFTKYVTEYFTKYVTEYFTKYVTEYFTKYVTEYFTKYVTEYFTKYVTEYFTKYVTEYFTKYVTEYFTKYVTEYVNTKRTPQIPTSTSHQCTAWSPYLNGHTKMLDHPKYGSRRGITKY</sequence>
<dbReference type="PANTHER" id="PTHR10366:SF728">
    <property type="entry name" value="NAD-DEPENDENT EPIMERASE_DEHYDRATASE DOMAIN-CONTAINING PROTEIN"/>
    <property type="match status" value="1"/>
</dbReference>
<dbReference type="eggNOG" id="KOG4307">
    <property type="taxonomic scope" value="Eukaryota"/>
</dbReference>
<keyword evidence="1" id="KW-0521">NADP</keyword>
<protein>
    <recommendedName>
        <fullName evidence="5">NAD-dependent epimerase/dehydratase domain-containing protein</fullName>
    </recommendedName>
</protein>
<dbReference type="InterPro" id="IPR036291">
    <property type="entry name" value="NAD(P)-bd_dom_sf"/>
</dbReference>
<dbReference type="HOGENOM" id="CLU_678542_0_0_1"/>
<keyword evidence="2" id="KW-0560">Oxidoreductase</keyword>
<dbReference type="Gramene" id="Bo6g049590.1">
    <property type="protein sequence ID" value="Bo6g049590.1"/>
    <property type="gene ID" value="Bo6g049590"/>
</dbReference>
<reference evidence="3" key="2">
    <citation type="submission" date="2015-03" db="UniProtKB">
        <authorList>
            <consortium name="EnsemblPlants"/>
        </authorList>
    </citation>
    <scope>IDENTIFICATION</scope>
</reference>
<evidence type="ECO:0000256" key="1">
    <source>
        <dbReference type="ARBA" id="ARBA00022857"/>
    </source>
</evidence>
<accession>A0A0D3CS74</accession>
<reference evidence="3 4" key="1">
    <citation type="journal article" date="2014" name="Genome Biol.">
        <title>Transcriptome and methylome profiling reveals relics of genome dominance in the mesopolyploid Brassica oleracea.</title>
        <authorList>
            <person name="Parkin I.A."/>
            <person name="Koh C."/>
            <person name="Tang H."/>
            <person name="Robinson S.J."/>
            <person name="Kagale S."/>
            <person name="Clarke W.E."/>
            <person name="Town C.D."/>
            <person name="Nixon J."/>
            <person name="Krishnakumar V."/>
            <person name="Bidwell S.L."/>
            <person name="Denoeud F."/>
            <person name="Belcram H."/>
            <person name="Links M.G."/>
            <person name="Just J."/>
            <person name="Clarke C."/>
            <person name="Bender T."/>
            <person name="Huebert T."/>
            <person name="Mason A.S."/>
            <person name="Pires J.C."/>
            <person name="Barker G."/>
            <person name="Moore J."/>
            <person name="Walley P.G."/>
            <person name="Manoli S."/>
            <person name="Batley J."/>
            <person name="Edwards D."/>
            <person name="Nelson M.N."/>
            <person name="Wang X."/>
            <person name="Paterson A.H."/>
            <person name="King G."/>
            <person name="Bancroft I."/>
            <person name="Chalhoub B."/>
            <person name="Sharpe A.G."/>
        </authorList>
    </citation>
    <scope>NUCLEOTIDE SEQUENCE</scope>
    <source>
        <strain evidence="3 4">cv. TO1000</strain>
    </source>
</reference>
<dbReference type="GO" id="GO:0016616">
    <property type="term" value="F:oxidoreductase activity, acting on the CH-OH group of donors, NAD or NADP as acceptor"/>
    <property type="evidence" value="ECO:0007669"/>
    <property type="project" value="TreeGrafter"/>
</dbReference>
<name>A0A0D3CS74_BRAOL</name>
<dbReference type="STRING" id="109376.A0A0D3CS74"/>
<evidence type="ECO:0000313" key="4">
    <source>
        <dbReference type="Proteomes" id="UP000032141"/>
    </source>
</evidence>
<dbReference type="SUPFAM" id="SSF51735">
    <property type="entry name" value="NAD(P)-binding Rossmann-fold domains"/>
    <property type="match status" value="1"/>
</dbReference>
<dbReference type="Proteomes" id="UP000032141">
    <property type="component" value="Chromosome C6"/>
</dbReference>
<dbReference type="InterPro" id="IPR050425">
    <property type="entry name" value="NAD(P)_dehydrat-like"/>
</dbReference>
<dbReference type="EnsemblPlants" id="Bo6g049590.1">
    <property type="protein sequence ID" value="Bo6g049590.1"/>
    <property type="gene ID" value="Bo6g049590"/>
</dbReference>
<dbReference type="AlphaFoldDB" id="A0A0D3CS74"/>
<proteinExistence type="predicted"/>